<evidence type="ECO:0000313" key="6">
    <source>
        <dbReference type="Proteomes" id="UP000650466"/>
    </source>
</evidence>
<evidence type="ECO:0000256" key="2">
    <source>
        <dbReference type="ARBA" id="ARBA00022679"/>
    </source>
</evidence>
<keyword evidence="4" id="KW-0046">Antibiotic resistance</keyword>
<keyword evidence="6" id="KW-1185">Reference proteome</keyword>
<name>A0A926KV77_9BACL</name>
<keyword evidence="3 4" id="KW-0012">Acyltransferase</keyword>
<dbReference type="SUPFAM" id="SSF110710">
    <property type="entry name" value="TTHA0583/YokD-like"/>
    <property type="match status" value="1"/>
</dbReference>
<dbReference type="GO" id="GO:0046677">
    <property type="term" value="P:response to antibiotic"/>
    <property type="evidence" value="ECO:0007669"/>
    <property type="project" value="UniProtKB-KW"/>
</dbReference>
<keyword evidence="2 4" id="KW-0808">Transferase</keyword>
<gene>
    <name evidence="5" type="ORF">ICC18_22140</name>
</gene>
<reference evidence="5" key="1">
    <citation type="submission" date="2020-09" db="EMBL/GenBank/DDBJ databases">
        <title>Draft Genome Sequence of Paenibacillus sp. WST5.</title>
        <authorList>
            <person name="Bao Z."/>
        </authorList>
    </citation>
    <scope>NUCLEOTIDE SEQUENCE</scope>
    <source>
        <strain evidence="5">WST5</strain>
    </source>
</reference>
<protein>
    <recommendedName>
        <fullName evidence="4">Aminoglycoside N(3)-acetyltransferase</fullName>
        <ecNumber evidence="4">2.3.1.-</ecNumber>
    </recommendedName>
</protein>
<evidence type="ECO:0000256" key="4">
    <source>
        <dbReference type="RuleBase" id="RU365031"/>
    </source>
</evidence>
<evidence type="ECO:0000313" key="5">
    <source>
        <dbReference type="EMBL" id="MBD0382823.1"/>
    </source>
</evidence>
<dbReference type="Proteomes" id="UP000650466">
    <property type="component" value="Unassembled WGS sequence"/>
</dbReference>
<sequence>MSVSKSDIGKVIDGGAETIVQGFLNEECTLLVPTFSDAFSVFPPEHLRPSQNGCGDYSWLTNDNSKEMNNIYSPTSNEVDIEMGAIPKTILRLKNRLRGNHPLNSFTAFGSYEEELISKQAPLNVYAPLKAIAELGGYVVLMGVNFNRLTLIHLAEQMAGRNLFRRWAKDSKGLTIEVEIGGSSEGFIKLQDVLMPVTKKVKVGQSEWNVLDVNSMLKISENAIRNNPLITHSGDYRCDRCNDAVKGGPILA</sequence>
<dbReference type="Pfam" id="PF02522">
    <property type="entry name" value="Antibiotic_NAT"/>
    <property type="match status" value="1"/>
</dbReference>
<evidence type="ECO:0000256" key="1">
    <source>
        <dbReference type="ARBA" id="ARBA00006383"/>
    </source>
</evidence>
<organism evidence="5 6">
    <name type="scientific">Paenibacillus sedimenti</name>
    <dbReference type="NCBI Taxonomy" id="2770274"/>
    <lineage>
        <taxon>Bacteria</taxon>
        <taxon>Bacillati</taxon>
        <taxon>Bacillota</taxon>
        <taxon>Bacilli</taxon>
        <taxon>Bacillales</taxon>
        <taxon>Paenibacillaceae</taxon>
        <taxon>Paenibacillus</taxon>
    </lineage>
</organism>
<dbReference type="EMBL" id="JACVVD010000008">
    <property type="protein sequence ID" value="MBD0382823.1"/>
    <property type="molecule type" value="Genomic_DNA"/>
</dbReference>
<dbReference type="GO" id="GO:0046353">
    <property type="term" value="F:aminoglycoside 3-N-acetyltransferase activity"/>
    <property type="evidence" value="ECO:0007669"/>
    <property type="project" value="UniProtKB-EC"/>
</dbReference>
<dbReference type="PANTHER" id="PTHR11104">
    <property type="entry name" value="AMINOGLYCOSIDE N3-ACETYLTRANSFERASE"/>
    <property type="match status" value="1"/>
</dbReference>
<dbReference type="InterPro" id="IPR028345">
    <property type="entry name" value="Antibiotic_NAT-like"/>
</dbReference>
<dbReference type="InterPro" id="IPR003679">
    <property type="entry name" value="Amioglycoside_AcTrfase"/>
</dbReference>
<dbReference type="AlphaFoldDB" id="A0A926KV77"/>
<dbReference type="RefSeq" id="WP_188176601.1">
    <property type="nucleotide sequence ID" value="NZ_JACVVD010000008.1"/>
</dbReference>
<accession>A0A926KV77</accession>
<proteinExistence type="inferred from homology"/>
<comment type="caution">
    <text evidence="5">The sequence shown here is derived from an EMBL/GenBank/DDBJ whole genome shotgun (WGS) entry which is preliminary data.</text>
</comment>
<comment type="similarity">
    <text evidence="1 4">Belongs to the antibiotic N-acetyltransferase family.</text>
</comment>
<dbReference type="PANTHER" id="PTHR11104:SF0">
    <property type="entry name" value="SPBETA PROPHAGE-DERIVED AMINOGLYCOSIDE N(3')-ACETYLTRANSFERASE-LIKE PROTEIN YOKD"/>
    <property type="match status" value="1"/>
</dbReference>
<dbReference type="EC" id="2.3.1.-" evidence="4"/>
<comment type="catalytic activity">
    <reaction evidence="4">
        <text>a 2-deoxystreptamine antibiotic + acetyl-CoA = an N(3)-acetyl-2-deoxystreptamine antibiotic + CoA + H(+)</text>
        <dbReference type="Rhea" id="RHEA:12665"/>
        <dbReference type="ChEBI" id="CHEBI:15378"/>
        <dbReference type="ChEBI" id="CHEBI:57287"/>
        <dbReference type="ChEBI" id="CHEBI:57288"/>
        <dbReference type="ChEBI" id="CHEBI:57921"/>
        <dbReference type="ChEBI" id="CHEBI:77452"/>
        <dbReference type="EC" id="2.3.1.81"/>
    </reaction>
</comment>
<evidence type="ECO:0000256" key="3">
    <source>
        <dbReference type="ARBA" id="ARBA00023315"/>
    </source>
</evidence>